<evidence type="ECO:0000256" key="4">
    <source>
        <dbReference type="ARBA" id="ARBA00023082"/>
    </source>
</evidence>
<dbReference type="InterPro" id="IPR007627">
    <property type="entry name" value="RNA_pol_sigma70_r2"/>
</dbReference>
<dbReference type="GO" id="GO:0003677">
    <property type="term" value="F:DNA binding"/>
    <property type="evidence" value="ECO:0007669"/>
    <property type="project" value="InterPro"/>
</dbReference>
<dbReference type="PANTHER" id="PTHR30173:SF43">
    <property type="entry name" value="ECF RNA POLYMERASE SIGMA FACTOR SIGI-RELATED"/>
    <property type="match status" value="1"/>
</dbReference>
<dbReference type="AlphaFoldDB" id="A0A5N8WE89"/>
<proteinExistence type="inferred from homology"/>
<reference evidence="9 10" key="1">
    <citation type="submission" date="2019-07" db="EMBL/GenBank/DDBJ databases">
        <title>New species of Amycolatopsis and Streptomyces.</title>
        <authorList>
            <person name="Duangmal K."/>
            <person name="Teo W.F.A."/>
            <person name="Lipun K."/>
        </authorList>
    </citation>
    <scope>NUCLEOTIDE SEQUENCE [LARGE SCALE GENOMIC DNA]</scope>
    <source>
        <strain evidence="9 10">TISTR 2346</strain>
    </source>
</reference>
<feature type="region of interest" description="Disordered" evidence="6">
    <location>
        <begin position="166"/>
        <end position="187"/>
    </location>
</feature>
<dbReference type="NCBIfam" id="TIGR02937">
    <property type="entry name" value="sigma70-ECF"/>
    <property type="match status" value="1"/>
</dbReference>
<dbReference type="SUPFAM" id="SSF88946">
    <property type="entry name" value="Sigma2 domain of RNA polymerase sigma factors"/>
    <property type="match status" value="1"/>
</dbReference>
<evidence type="ECO:0000256" key="2">
    <source>
        <dbReference type="ARBA" id="ARBA00011344"/>
    </source>
</evidence>
<dbReference type="PANTHER" id="PTHR30173">
    <property type="entry name" value="SIGMA 19 FACTOR"/>
    <property type="match status" value="1"/>
</dbReference>
<dbReference type="GO" id="GO:0016987">
    <property type="term" value="F:sigma factor activity"/>
    <property type="evidence" value="ECO:0007669"/>
    <property type="project" value="UniProtKB-KW"/>
</dbReference>
<dbReference type="InterPro" id="IPR013325">
    <property type="entry name" value="RNA_pol_sigma_r2"/>
</dbReference>
<evidence type="ECO:0000256" key="5">
    <source>
        <dbReference type="ARBA" id="ARBA00023163"/>
    </source>
</evidence>
<dbReference type="EMBL" id="VJZE01000361">
    <property type="protein sequence ID" value="MPY44768.1"/>
    <property type="molecule type" value="Genomic_DNA"/>
</dbReference>
<dbReference type="InterPro" id="IPR014284">
    <property type="entry name" value="RNA_pol_sigma-70_dom"/>
</dbReference>
<name>A0A5N8WE89_9ACTN</name>
<dbReference type="InterPro" id="IPR013249">
    <property type="entry name" value="RNA_pol_sigma70_r4_t2"/>
</dbReference>
<evidence type="ECO:0000313" key="9">
    <source>
        <dbReference type="EMBL" id="MPY44768.1"/>
    </source>
</evidence>
<comment type="caution">
    <text evidence="9">The sequence shown here is derived from an EMBL/GenBank/DDBJ whole genome shotgun (WGS) entry which is preliminary data.</text>
</comment>
<sequence length="307" mass="33323">MGERQMDGRADGELLAERFEEHRGHLRAVAYRMLGSLSEADDAVQEAWLRLSRSDTSDVRNLGGWLTTVTGRVCLDMLRSRRTRREEPMEAYETFVPDPVVGSLDRVDPEQEVLQADSVGLALLVVMETLEPAERLAFVLHDMFAVPFDDIAPVVGRSTAATRQLASRARRRVQGSTPAPDPDPTRQREAVDAFLAASRGGDFEALVSVLDPDVVLRADAGALAVGPGASKALRGRHQVAESAFMFRQFAQYARPVLVNGAVGLLTVVDGKALSVMGLTVVDGKITGMYILADEERLARLDLAGLVG</sequence>
<evidence type="ECO:0000313" key="10">
    <source>
        <dbReference type="Proteomes" id="UP000326979"/>
    </source>
</evidence>
<dbReference type="Proteomes" id="UP000326979">
    <property type="component" value="Unassembled WGS sequence"/>
</dbReference>
<evidence type="ECO:0000259" key="7">
    <source>
        <dbReference type="Pfam" id="PF04542"/>
    </source>
</evidence>
<dbReference type="NCBIfam" id="NF007214">
    <property type="entry name" value="PRK09636.1"/>
    <property type="match status" value="1"/>
</dbReference>
<dbReference type="Gene3D" id="3.10.450.50">
    <property type="match status" value="1"/>
</dbReference>
<organism evidence="9 10">
    <name type="scientific">Streptomyces phyllanthi</name>
    <dbReference type="NCBI Taxonomy" id="1803180"/>
    <lineage>
        <taxon>Bacteria</taxon>
        <taxon>Bacillati</taxon>
        <taxon>Actinomycetota</taxon>
        <taxon>Actinomycetes</taxon>
        <taxon>Kitasatosporales</taxon>
        <taxon>Streptomycetaceae</taxon>
        <taxon>Streptomyces</taxon>
    </lineage>
</organism>
<protein>
    <submittedName>
        <fullName evidence="9">Sigma-70 family RNA polymerase sigma factor</fullName>
    </submittedName>
</protein>
<dbReference type="InterPro" id="IPR036388">
    <property type="entry name" value="WH-like_DNA-bd_sf"/>
</dbReference>
<dbReference type="OrthoDB" id="3211555at2"/>
<keyword evidence="4" id="KW-0731">Sigma factor</keyword>
<dbReference type="InterPro" id="IPR052704">
    <property type="entry name" value="ECF_Sigma-70_Domain"/>
</dbReference>
<accession>A0A5N8WE89</accession>
<evidence type="ECO:0000256" key="3">
    <source>
        <dbReference type="ARBA" id="ARBA00023015"/>
    </source>
</evidence>
<evidence type="ECO:0000259" key="8">
    <source>
        <dbReference type="Pfam" id="PF08281"/>
    </source>
</evidence>
<keyword evidence="10" id="KW-1185">Reference proteome</keyword>
<gene>
    <name evidence="9" type="ORF">FNH04_34170</name>
</gene>
<dbReference type="InterPro" id="IPR013324">
    <property type="entry name" value="RNA_pol_sigma_r3/r4-like"/>
</dbReference>
<dbReference type="GO" id="GO:0006352">
    <property type="term" value="P:DNA-templated transcription initiation"/>
    <property type="evidence" value="ECO:0007669"/>
    <property type="project" value="InterPro"/>
</dbReference>
<dbReference type="Gene3D" id="1.10.1740.10">
    <property type="match status" value="1"/>
</dbReference>
<keyword evidence="5" id="KW-0804">Transcription</keyword>
<comment type="subunit">
    <text evidence="2">Interacts transiently with the RNA polymerase catalytic core formed by RpoA, RpoB, RpoC and RpoZ (2 alpha, 1 beta, 1 beta' and 1 omega subunit) to form the RNA polymerase holoenzyme that can initiate transcription.</text>
</comment>
<keyword evidence="3" id="KW-0805">Transcription regulation</keyword>
<dbReference type="Pfam" id="PF04542">
    <property type="entry name" value="Sigma70_r2"/>
    <property type="match status" value="1"/>
</dbReference>
<dbReference type="SUPFAM" id="SSF88659">
    <property type="entry name" value="Sigma3 and sigma4 domains of RNA polymerase sigma factors"/>
    <property type="match status" value="1"/>
</dbReference>
<comment type="similarity">
    <text evidence="1">Belongs to the sigma-70 factor family. ECF subfamily.</text>
</comment>
<dbReference type="Pfam" id="PF08281">
    <property type="entry name" value="Sigma70_r4_2"/>
    <property type="match status" value="1"/>
</dbReference>
<dbReference type="InterPro" id="IPR032710">
    <property type="entry name" value="NTF2-like_dom_sf"/>
</dbReference>
<evidence type="ECO:0000256" key="6">
    <source>
        <dbReference type="SAM" id="MobiDB-lite"/>
    </source>
</evidence>
<feature type="domain" description="RNA polymerase sigma factor 70 region 4 type 2" evidence="8">
    <location>
        <begin position="122"/>
        <end position="172"/>
    </location>
</feature>
<feature type="domain" description="RNA polymerase sigma-70 region 2" evidence="7">
    <location>
        <begin position="19"/>
        <end position="82"/>
    </location>
</feature>
<dbReference type="Gene3D" id="1.10.10.10">
    <property type="entry name" value="Winged helix-like DNA-binding domain superfamily/Winged helix DNA-binding domain"/>
    <property type="match status" value="1"/>
</dbReference>
<evidence type="ECO:0000256" key="1">
    <source>
        <dbReference type="ARBA" id="ARBA00010641"/>
    </source>
</evidence>
<dbReference type="SUPFAM" id="SSF54427">
    <property type="entry name" value="NTF2-like"/>
    <property type="match status" value="1"/>
</dbReference>